<dbReference type="Proteomes" id="UP000245720">
    <property type="component" value="Unassembled WGS sequence"/>
</dbReference>
<evidence type="ECO:0000313" key="2">
    <source>
        <dbReference type="EMBL" id="PWJ13031.1"/>
    </source>
</evidence>
<reference evidence="2 3" key="1">
    <citation type="submission" date="2018-05" db="EMBL/GenBank/DDBJ databases">
        <title>The Hungate 1000. A catalogue of reference genomes from the rumen microbiome.</title>
        <authorList>
            <person name="Kelly W."/>
        </authorList>
    </citation>
    <scope>NUCLEOTIDE SEQUENCE [LARGE SCALE GENOMIC DNA]</scope>
    <source>
        <strain evidence="2 3">SAb67</strain>
    </source>
</reference>
<dbReference type="Pfam" id="PF13306">
    <property type="entry name" value="LRR_5"/>
    <property type="match status" value="2"/>
</dbReference>
<feature type="signal peptide" evidence="1">
    <location>
        <begin position="1"/>
        <end position="27"/>
    </location>
</feature>
<dbReference type="InterPro" id="IPR032675">
    <property type="entry name" value="LRR_dom_sf"/>
</dbReference>
<dbReference type="PANTHER" id="PTHR45661">
    <property type="entry name" value="SURFACE ANTIGEN"/>
    <property type="match status" value="1"/>
</dbReference>
<keyword evidence="1" id="KW-0732">Signal</keyword>
<dbReference type="Gene3D" id="3.80.10.10">
    <property type="entry name" value="Ribonuclease Inhibitor"/>
    <property type="match status" value="1"/>
</dbReference>
<feature type="chain" id="PRO_5016263541" evidence="1">
    <location>
        <begin position="28"/>
        <end position="289"/>
    </location>
</feature>
<dbReference type="EMBL" id="QGDI01000005">
    <property type="protein sequence ID" value="PWJ13031.1"/>
    <property type="molecule type" value="Genomic_DNA"/>
</dbReference>
<comment type="caution">
    <text evidence="2">The sequence shown here is derived from an EMBL/GenBank/DDBJ whole genome shotgun (WGS) entry which is preliminary data.</text>
</comment>
<dbReference type="InterPro" id="IPR026906">
    <property type="entry name" value="LRR_5"/>
</dbReference>
<sequence length="289" mass="32496">MRFSIRSKKIISSLMALTMLTAATAAAESNVFSKIIPTNAITADAAISGDWTYQVTGSDTCRVTKYNGTEEYVHLPAKINGYRVTTVASGAFKNNHTMKVFFFSYDIKEVPSQAFMNCTNLLQVYVNSGVNVIGTSAFENCTNLTYVSCPPNLDRIKSRAFANTAITSFSDPYLHDDVKYIESYAFLNCHNLTEIHFKDKWELGMSVFENCDLLENVEISDYSVRSGLANRGFKGAHNLQFVYGHRLYAWNGPSRYIMGPYNPTFGQNYVQLLEDEVRMALDFHNGVRD</sequence>
<protein>
    <submittedName>
        <fullName evidence="2">Leucine rich repeat (LRR) protein</fullName>
    </submittedName>
</protein>
<proteinExistence type="predicted"/>
<dbReference type="OrthoDB" id="1819725at2"/>
<evidence type="ECO:0000313" key="3">
    <source>
        <dbReference type="Proteomes" id="UP000245720"/>
    </source>
</evidence>
<organism evidence="2 3">
    <name type="scientific">Ruminococcus flavefaciens</name>
    <dbReference type="NCBI Taxonomy" id="1265"/>
    <lineage>
        <taxon>Bacteria</taxon>
        <taxon>Bacillati</taxon>
        <taxon>Bacillota</taxon>
        <taxon>Clostridia</taxon>
        <taxon>Eubacteriales</taxon>
        <taxon>Oscillospiraceae</taxon>
        <taxon>Ruminococcus</taxon>
    </lineage>
</organism>
<accession>A0A315Y177</accession>
<evidence type="ECO:0000256" key="1">
    <source>
        <dbReference type="SAM" id="SignalP"/>
    </source>
</evidence>
<dbReference type="PANTHER" id="PTHR45661:SF3">
    <property type="entry name" value="IG-LIKE DOMAIN-CONTAINING PROTEIN"/>
    <property type="match status" value="1"/>
</dbReference>
<name>A0A315Y177_RUMFL</name>
<dbReference type="InterPro" id="IPR053139">
    <property type="entry name" value="Surface_bspA-like"/>
</dbReference>
<dbReference type="RefSeq" id="WP_109726317.1">
    <property type="nucleotide sequence ID" value="NZ_QGDI01000005.1"/>
</dbReference>
<dbReference type="SUPFAM" id="SSF52058">
    <property type="entry name" value="L domain-like"/>
    <property type="match status" value="1"/>
</dbReference>
<dbReference type="AlphaFoldDB" id="A0A315Y177"/>
<gene>
    <name evidence="2" type="ORF">IE37_01530</name>
</gene>